<proteinExistence type="predicted"/>
<accession>X5G7R6</accession>
<dbReference type="InterPro" id="IPR005797">
    <property type="entry name" value="Cyt_b/b6_N"/>
</dbReference>
<evidence type="ECO:0000259" key="2">
    <source>
        <dbReference type="PROSITE" id="PS51002"/>
    </source>
</evidence>
<dbReference type="InterPro" id="IPR016174">
    <property type="entry name" value="Di-haem_cyt_TM"/>
</dbReference>
<sequence>MKLVKRHPLIALVNNYLIDSPAPSNLSYIWNFGSLLGTCLALQIITGVTLAMHYIGSVDLAFSSVEHIMRDVNSGWLIRYLHSNGAAFFFIFVYIHMAKALYYGSFRAPRILLWSIGVVIFLVMIITAFLGVRVTLGTNVLLGGNRNN</sequence>
<dbReference type="AlphaFoldDB" id="X5G7R6"/>
<dbReference type="EMBL" id="JQ514224">
    <property type="protein sequence ID" value="AHX00143.1"/>
    <property type="molecule type" value="Genomic_DNA"/>
</dbReference>
<dbReference type="GO" id="GO:0016491">
    <property type="term" value="F:oxidoreductase activity"/>
    <property type="evidence" value="ECO:0007669"/>
    <property type="project" value="InterPro"/>
</dbReference>
<keyword evidence="4" id="KW-0255">Endonuclease</keyword>
<keyword evidence="4" id="KW-0540">Nuclease</keyword>
<dbReference type="EMBL" id="JQ514224">
    <property type="protein sequence ID" value="AHX00144.1"/>
    <property type="molecule type" value="Genomic_DNA"/>
</dbReference>
<dbReference type="SUPFAM" id="SSF81342">
    <property type="entry name" value="Transmembrane di-heme cytochromes"/>
    <property type="match status" value="1"/>
</dbReference>
<dbReference type="GO" id="GO:0008121">
    <property type="term" value="F:quinol-cytochrome-c reductase activity"/>
    <property type="evidence" value="ECO:0007669"/>
    <property type="project" value="TreeGrafter"/>
</dbReference>
<dbReference type="Gene3D" id="1.20.810.10">
    <property type="entry name" value="Cytochrome Bc1 Complex, Chain C"/>
    <property type="match status" value="1"/>
</dbReference>
<keyword evidence="3" id="KW-0496">Mitochondrion</keyword>
<feature type="transmembrane region" description="Helical" evidence="1">
    <location>
        <begin position="111"/>
        <end position="132"/>
    </location>
</feature>
<dbReference type="CDD" id="cd00284">
    <property type="entry name" value="Cytochrome_b_N"/>
    <property type="match status" value="1"/>
</dbReference>
<dbReference type="GO" id="GO:0006122">
    <property type="term" value="P:mitochondrial electron transport, ubiquinol to cytochrome c"/>
    <property type="evidence" value="ECO:0007669"/>
    <property type="project" value="TreeGrafter"/>
</dbReference>
<dbReference type="GO" id="GO:0004519">
    <property type="term" value="F:endonuclease activity"/>
    <property type="evidence" value="ECO:0007669"/>
    <property type="project" value="UniProtKB-KW"/>
</dbReference>
<keyword evidence="4" id="KW-0378">Hydrolase</keyword>
<dbReference type="PANTHER" id="PTHR19271">
    <property type="entry name" value="CYTOCHROME B"/>
    <property type="match status" value="1"/>
</dbReference>
<dbReference type="GO" id="GO:0005739">
    <property type="term" value="C:mitochondrion"/>
    <property type="evidence" value="ECO:0007669"/>
    <property type="project" value="GOC"/>
</dbReference>
<dbReference type="GO" id="GO:0016020">
    <property type="term" value="C:membrane"/>
    <property type="evidence" value="ECO:0007669"/>
    <property type="project" value="InterPro"/>
</dbReference>
<feature type="transmembrane region" description="Helical" evidence="1">
    <location>
        <begin position="76"/>
        <end position="95"/>
    </location>
</feature>
<dbReference type="Pfam" id="PF00033">
    <property type="entry name" value="Cytochrome_B"/>
    <property type="match status" value="1"/>
</dbReference>
<name>X5G7R6_9GLOM</name>
<dbReference type="PANTHER" id="PTHR19271:SF16">
    <property type="entry name" value="CYTOCHROME B"/>
    <property type="match status" value="1"/>
</dbReference>
<dbReference type="PROSITE" id="PS51002">
    <property type="entry name" value="CYTB_NTER"/>
    <property type="match status" value="1"/>
</dbReference>
<feature type="domain" description="Cytochrome b/b6 N-terminal region profile" evidence="2">
    <location>
        <begin position="1"/>
        <end position="148"/>
    </location>
</feature>
<keyword evidence="1" id="KW-0812">Transmembrane</keyword>
<keyword evidence="1" id="KW-1133">Transmembrane helix</keyword>
<dbReference type="InterPro" id="IPR027387">
    <property type="entry name" value="Cytb/b6-like_sf"/>
</dbReference>
<evidence type="ECO:0000256" key="1">
    <source>
        <dbReference type="SAM" id="Phobius"/>
    </source>
</evidence>
<reference evidence="3" key="1">
    <citation type="journal article" date="2012" name="New Phytol.">
        <title>Comparative analysis of mitochondrial genomes of Rhizophagus irregularis - syn. Glomus irregulare - reveals a polymorphism induced by variability generating elements.</title>
        <authorList>
            <person name="Formey D."/>
            <person name="Moles M."/>
            <person name="Haouy A."/>
            <person name="Savelli B."/>
            <person name="Bouchez O."/>
            <person name="Becard G."/>
            <person name="Roux C."/>
        </authorList>
    </citation>
    <scope>NUCLEOTIDE SEQUENCE</scope>
</reference>
<geneLocation type="mitochondrion" evidence="3"/>
<feature type="transmembrane region" description="Helical" evidence="1">
    <location>
        <begin position="35"/>
        <end position="56"/>
    </location>
</feature>
<keyword evidence="1" id="KW-0472">Membrane</keyword>
<dbReference type="InterPro" id="IPR048259">
    <property type="entry name" value="Cytochrome_b_N_euk/bac"/>
</dbReference>
<evidence type="ECO:0000313" key="3">
    <source>
        <dbReference type="EMBL" id="AHX00143.1"/>
    </source>
</evidence>
<evidence type="ECO:0000313" key="4">
    <source>
        <dbReference type="EMBL" id="AHX00144.1"/>
    </source>
</evidence>
<protein>
    <submittedName>
        <fullName evidence="3">Apocytochrome b</fullName>
    </submittedName>
    <submittedName>
        <fullName evidence="4">LAGLIDADG homing endonuclease type 1</fullName>
    </submittedName>
</protein>
<organism evidence="3">
    <name type="scientific">Rhizophagus irregularis</name>
    <dbReference type="NCBI Taxonomy" id="588596"/>
    <lineage>
        <taxon>Eukaryota</taxon>
        <taxon>Fungi</taxon>
        <taxon>Fungi incertae sedis</taxon>
        <taxon>Mucoromycota</taxon>
        <taxon>Glomeromycotina</taxon>
        <taxon>Glomeromycetes</taxon>
        <taxon>Glomerales</taxon>
        <taxon>Glomeraceae</taxon>
        <taxon>Rhizophagus</taxon>
    </lineage>
</organism>